<dbReference type="EMBL" id="RHQL01000010">
    <property type="protein sequence ID" value="RRV08781.1"/>
    <property type="molecule type" value="Genomic_DNA"/>
</dbReference>
<reference evidence="1 2" key="1">
    <citation type="submission" date="2018-10" db="EMBL/GenBank/DDBJ databases">
        <title>Transmission dynamics of multidrug resistant bacteria on intensive care unit surfaces.</title>
        <authorList>
            <person name="D'Souza A.W."/>
            <person name="Potter R.F."/>
            <person name="Wallace M."/>
            <person name="Shupe A."/>
            <person name="Patel S."/>
            <person name="Sun S."/>
            <person name="Gul D."/>
            <person name="Kwon J.H."/>
            <person name="Andleeb S."/>
            <person name="Burnham C.-A.D."/>
            <person name="Dantas G."/>
        </authorList>
    </citation>
    <scope>NUCLEOTIDE SEQUENCE [LARGE SCALE GENOMIC DNA]</scope>
    <source>
        <strain evidence="1 2">PX_177</strain>
    </source>
</reference>
<evidence type="ECO:0000313" key="1">
    <source>
        <dbReference type="EMBL" id="RRV08781.1"/>
    </source>
</evidence>
<dbReference type="AlphaFoldDB" id="A0A3R8W758"/>
<accession>A0A3R8W758</accession>
<gene>
    <name evidence="1" type="ORF">EGJ28_16055</name>
</gene>
<organism evidence="1 2">
    <name type="scientific">Stutzerimonas xanthomarina</name>
    <dbReference type="NCBI Taxonomy" id="271420"/>
    <lineage>
        <taxon>Bacteria</taxon>
        <taxon>Pseudomonadati</taxon>
        <taxon>Pseudomonadota</taxon>
        <taxon>Gammaproteobacteria</taxon>
        <taxon>Pseudomonadales</taxon>
        <taxon>Pseudomonadaceae</taxon>
        <taxon>Stutzerimonas</taxon>
    </lineage>
</organism>
<comment type="caution">
    <text evidence="1">The sequence shown here is derived from an EMBL/GenBank/DDBJ whole genome shotgun (WGS) entry which is preliminary data.</text>
</comment>
<protein>
    <submittedName>
        <fullName evidence="1">Uncharacterized protein</fullName>
    </submittedName>
</protein>
<dbReference type="Proteomes" id="UP000276506">
    <property type="component" value="Unassembled WGS sequence"/>
</dbReference>
<dbReference type="RefSeq" id="WP_019838168.1">
    <property type="nucleotide sequence ID" value="NZ_RHQL01000010.1"/>
</dbReference>
<evidence type="ECO:0000313" key="2">
    <source>
        <dbReference type="Proteomes" id="UP000276506"/>
    </source>
</evidence>
<dbReference type="InterPro" id="IPR029066">
    <property type="entry name" value="PLP-binding_barrel"/>
</dbReference>
<sequence length="64" mass="6892">METALTYDVEELMGGLDFARMAGEIATRHGKILRVHLGLNSAGMSRNGLEMGTEQGRKDSLALA</sequence>
<dbReference type="Gene3D" id="3.20.20.10">
    <property type="entry name" value="Alanine racemase"/>
    <property type="match status" value="1"/>
</dbReference>
<proteinExistence type="predicted"/>
<name>A0A3R8W758_9GAMM</name>